<organism evidence="1">
    <name type="scientific">marine sediment metagenome</name>
    <dbReference type="NCBI Taxonomy" id="412755"/>
    <lineage>
        <taxon>unclassified sequences</taxon>
        <taxon>metagenomes</taxon>
        <taxon>ecological metagenomes</taxon>
    </lineage>
</organism>
<evidence type="ECO:0000313" key="1">
    <source>
        <dbReference type="EMBL" id="KKL55987.1"/>
    </source>
</evidence>
<protein>
    <submittedName>
        <fullName evidence="1">Uncharacterized protein</fullName>
    </submittedName>
</protein>
<accession>A0A0F9FXW8</accession>
<dbReference type="AlphaFoldDB" id="A0A0F9FXW8"/>
<sequence>MIKYATISLVLILLLLGFVVYRLQNQPDSRYKAFINEEIAIKKEMLALHKGQIEAMKEMVSYFDGRIDFLESIVKEHSDYIGGKIVKNKVEK</sequence>
<name>A0A0F9FXW8_9ZZZZ</name>
<gene>
    <name evidence="1" type="ORF">LCGC14_2249930</name>
</gene>
<dbReference type="EMBL" id="LAZR01030645">
    <property type="protein sequence ID" value="KKL55987.1"/>
    <property type="molecule type" value="Genomic_DNA"/>
</dbReference>
<proteinExistence type="predicted"/>
<comment type="caution">
    <text evidence="1">The sequence shown here is derived from an EMBL/GenBank/DDBJ whole genome shotgun (WGS) entry which is preliminary data.</text>
</comment>
<reference evidence="1" key="1">
    <citation type="journal article" date="2015" name="Nature">
        <title>Complex archaea that bridge the gap between prokaryotes and eukaryotes.</title>
        <authorList>
            <person name="Spang A."/>
            <person name="Saw J.H."/>
            <person name="Jorgensen S.L."/>
            <person name="Zaremba-Niedzwiedzka K."/>
            <person name="Martijn J."/>
            <person name="Lind A.E."/>
            <person name="van Eijk R."/>
            <person name="Schleper C."/>
            <person name="Guy L."/>
            <person name="Ettema T.J."/>
        </authorList>
    </citation>
    <scope>NUCLEOTIDE SEQUENCE</scope>
</reference>